<sequence>MIPFPLDMDGSSRTREALGPFSDHASITFYSGPNTLFCRLIPLFFAICWDSLSAPLHATRKREAINVARVPCPQLHYRSSMCRFYPLFLNGNSAGGWSETAFHGLVSDDARA</sequence>
<protein>
    <submittedName>
        <fullName evidence="1">Uncharacterized protein</fullName>
    </submittedName>
</protein>
<evidence type="ECO:0000313" key="1">
    <source>
        <dbReference type="EMBL" id="KAJ6993302.1"/>
    </source>
</evidence>
<proteinExistence type="predicted"/>
<gene>
    <name evidence="1" type="ORF">NC653_016432</name>
</gene>
<evidence type="ECO:0000313" key="2">
    <source>
        <dbReference type="Proteomes" id="UP001164929"/>
    </source>
</evidence>
<accession>A0AAD6VZE5</accession>
<name>A0AAD6VZE5_9ROSI</name>
<dbReference type="AlphaFoldDB" id="A0AAD6VZE5"/>
<organism evidence="1 2">
    <name type="scientific">Populus alba x Populus x berolinensis</name>
    <dbReference type="NCBI Taxonomy" id="444605"/>
    <lineage>
        <taxon>Eukaryota</taxon>
        <taxon>Viridiplantae</taxon>
        <taxon>Streptophyta</taxon>
        <taxon>Embryophyta</taxon>
        <taxon>Tracheophyta</taxon>
        <taxon>Spermatophyta</taxon>
        <taxon>Magnoliopsida</taxon>
        <taxon>eudicotyledons</taxon>
        <taxon>Gunneridae</taxon>
        <taxon>Pentapetalae</taxon>
        <taxon>rosids</taxon>
        <taxon>fabids</taxon>
        <taxon>Malpighiales</taxon>
        <taxon>Salicaceae</taxon>
        <taxon>Saliceae</taxon>
        <taxon>Populus</taxon>
    </lineage>
</organism>
<reference evidence="1" key="1">
    <citation type="journal article" date="2023" name="Mol. Ecol. Resour.">
        <title>Chromosome-level genome assembly of a triploid poplar Populus alba 'Berolinensis'.</title>
        <authorList>
            <person name="Chen S."/>
            <person name="Yu Y."/>
            <person name="Wang X."/>
            <person name="Wang S."/>
            <person name="Zhang T."/>
            <person name="Zhou Y."/>
            <person name="He R."/>
            <person name="Meng N."/>
            <person name="Wang Y."/>
            <person name="Liu W."/>
            <person name="Liu Z."/>
            <person name="Liu J."/>
            <person name="Guo Q."/>
            <person name="Huang H."/>
            <person name="Sederoff R.R."/>
            <person name="Wang G."/>
            <person name="Qu G."/>
            <person name="Chen S."/>
        </authorList>
    </citation>
    <scope>NUCLEOTIDE SEQUENCE</scope>
    <source>
        <strain evidence="1">SC-2020</strain>
    </source>
</reference>
<comment type="caution">
    <text evidence="1">The sequence shown here is derived from an EMBL/GenBank/DDBJ whole genome shotgun (WGS) entry which is preliminary data.</text>
</comment>
<dbReference type="Proteomes" id="UP001164929">
    <property type="component" value="Chromosome 6"/>
</dbReference>
<keyword evidence="2" id="KW-1185">Reference proteome</keyword>
<dbReference type="EMBL" id="JAQIZT010000006">
    <property type="protein sequence ID" value="KAJ6993302.1"/>
    <property type="molecule type" value="Genomic_DNA"/>
</dbReference>